<comment type="caution">
    <text evidence="8">The sequence shown here is derived from an EMBL/GenBank/DDBJ whole genome shotgun (WGS) entry which is preliminary data.</text>
</comment>
<feature type="domain" description="Response regulatory" evidence="7">
    <location>
        <begin position="574"/>
        <end position="690"/>
    </location>
</feature>
<dbReference type="InterPro" id="IPR005467">
    <property type="entry name" value="His_kinase_dom"/>
</dbReference>
<keyword evidence="3 4" id="KW-0597">Phosphoprotein</keyword>
<evidence type="ECO:0000256" key="3">
    <source>
        <dbReference type="ARBA" id="ARBA00022553"/>
    </source>
</evidence>
<dbReference type="PROSITE" id="PS50110">
    <property type="entry name" value="RESPONSE_REGULATORY"/>
    <property type="match status" value="1"/>
</dbReference>
<dbReference type="RefSeq" id="WP_310376176.1">
    <property type="nucleotide sequence ID" value="NZ_JAVDXT010000004.1"/>
</dbReference>
<dbReference type="Pfam" id="PF00072">
    <property type="entry name" value="Response_reg"/>
    <property type="match status" value="1"/>
</dbReference>
<dbReference type="InterPro" id="IPR003594">
    <property type="entry name" value="HATPase_dom"/>
</dbReference>
<dbReference type="Pfam" id="PF02518">
    <property type="entry name" value="HATPase_c"/>
    <property type="match status" value="1"/>
</dbReference>
<dbReference type="InterPro" id="IPR004358">
    <property type="entry name" value="Sig_transdc_His_kin-like_C"/>
</dbReference>
<feature type="domain" description="Histidine kinase" evidence="6">
    <location>
        <begin position="331"/>
        <end position="554"/>
    </location>
</feature>
<dbReference type="PANTHER" id="PTHR43065">
    <property type="entry name" value="SENSOR HISTIDINE KINASE"/>
    <property type="match status" value="1"/>
</dbReference>
<organism evidence="8 9">
    <name type="scientific">Rhodoferax ferrireducens</name>
    <dbReference type="NCBI Taxonomy" id="192843"/>
    <lineage>
        <taxon>Bacteria</taxon>
        <taxon>Pseudomonadati</taxon>
        <taxon>Pseudomonadota</taxon>
        <taxon>Betaproteobacteria</taxon>
        <taxon>Burkholderiales</taxon>
        <taxon>Comamonadaceae</taxon>
        <taxon>Rhodoferax</taxon>
    </lineage>
</organism>
<feature type="modified residue" description="4-aspartylphosphate" evidence="4">
    <location>
        <position position="625"/>
    </location>
</feature>
<dbReference type="InterPro" id="IPR036097">
    <property type="entry name" value="HisK_dim/P_sf"/>
</dbReference>
<dbReference type="PRINTS" id="PR00344">
    <property type="entry name" value="BCTRLSENSOR"/>
</dbReference>
<dbReference type="InterPro" id="IPR011006">
    <property type="entry name" value="CheY-like_superfamily"/>
</dbReference>
<dbReference type="SUPFAM" id="SSF47384">
    <property type="entry name" value="Homodimeric domain of signal transducing histidine kinase"/>
    <property type="match status" value="1"/>
</dbReference>
<dbReference type="CDD" id="cd00082">
    <property type="entry name" value="HisKA"/>
    <property type="match status" value="1"/>
</dbReference>
<evidence type="ECO:0000256" key="1">
    <source>
        <dbReference type="ARBA" id="ARBA00000085"/>
    </source>
</evidence>
<dbReference type="InterPro" id="IPR001789">
    <property type="entry name" value="Sig_transdc_resp-reg_receiver"/>
</dbReference>
<dbReference type="SUPFAM" id="SSF52172">
    <property type="entry name" value="CheY-like"/>
    <property type="match status" value="1"/>
</dbReference>
<evidence type="ECO:0000256" key="5">
    <source>
        <dbReference type="SAM" id="Phobius"/>
    </source>
</evidence>
<evidence type="ECO:0000259" key="6">
    <source>
        <dbReference type="PROSITE" id="PS50109"/>
    </source>
</evidence>
<protein>
    <recommendedName>
        <fullName evidence="2">histidine kinase</fullName>
        <ecNumber evidence="2">2.7.13.3</ecNumber>
    </recommendedName>
</protein>
<sequence>MQGILRKRWATVPRLWAVGLGLGLSLVVTAVVALWHLRGETIDSQARELSLLSLALTDEIHRELRGMNAGLHAMQVELEEGSLPTTGTAAERALRTRTELMSMVDSLSLVDRNNRLLAASVPSALPDPASFSPGLNQLDEDAVAVSRPFADPRSHTMLVTMAVPFTRPLDGSGGWIFATMPAEALLGAFSVASPAADARMAVFRRDGVLLVGGVVNKARWDEATIAKRLATQRSTELRQLPDGTERLVALHSLERYGLEVVLTRDLDVMLVSWREAAQLTAVGLVLLLVVLAASVHLVHGANQRRATAQAALQTQLSRANKLESLGELAGGVAHDFNNVLAAIVGFGEMAQDAAAPGSAQARHLDKVLQAALRGKALVERILSFGRGGGCASTVFELEPIVAEVLTLLAATLRPGVVLERGLEAHGALLRGDPTQAFEAVMNLCTNAMQAMPQGGMVGVQLVREQVPALRVLSHTQLLPGPYLVLSVTDRGTGITPEVMERLFEPFFTTRGAHAGTGLGLAVVHGVVAEFGGAIDVQSKPGQGARFTLYFPECTDAPDAAKAGAALASVGGGQTLLVVDDEPTLVALAEEMFSSMGYQPVGYTDPIAALQALRDEPQRFAAVVTDEVMPGMTGIQLTEAIRQLTPTLPILMVSGYGGASLAQRAASAGVSKLLTKPMQRADLARALALLLPS</sequence>
<name>A0ABU2CDX8_9BURK</name>
<feature type="transmembrane region" description="Helical" evidence="5">
    <location>
        <begin position="15"/>
        <end position="37"/>
    </location>
</feature>
<evidence type="ECO:0000256" key="2">
    <source>
        <dbReference type="ARBA" id="ARBA00012438"/>
    </source>
</evidence>
<keyword evidence="8" id="KW-0418">Kinase</keyword>
<keyword evidence="9" id="KW-1185">Reference proteome</keyword>
<proteinExistence type="predicted"/>
<evidence type="ECO:0000313" key="9">
    <source>
        <dbReference type="Proteomes" id="UP001180487"/>
    </source>
</evidence>
<dbReference type="CDD" id="cd00156">
    <property type="entry name" value="REC"/>
    <property type="match status" value="1"/>
</dbReference>
<dbReference type="InterPro" id="IPR036890">
    <property type="entry name" value="HATPase_C_sf"/>
</dbReference>
<dbReference type="EC" id="2.7.13.3" evidence="2"/>
<dbReference type="Pfam" id="PF00512">
    <property type="entry name" value="HisKA"/>
    <property type="match status" value="1"/>
</dbReference>
<dbReference type="Gene3D" id="3.30.565.10">
    <property type="entry name" value="Histidine kinase-like ATPase, C-terminal domain"/>
    <property type="match status" value="1"/>
</dbReference>
<keyword evidence="5" id="KW-1133">Transmembrane helix</keyword>
<dbReference type="Gene3D" id="1.10.287.130">
    <property type="match status" value="1"/>
</dbReference>
<dbReference type="CDD" id="cd18773">
    <property type="entry name" value="PDC1_HK_sensor"/>
    <property type="match status" value="1"/>
</dbReference>
<dbReference type="PANTHER" id="PTHR43065:SF42">
    <property type="entry name" value="TWO-COMPONENT SENSOR PPRA"/>
    <property type="match status" value="1"/>
</dbReference>
<evidence type="ECO:0000259" key="7">
    <source>
        <dbReference type="PROSITE" id="PS50110"/>
    </source>
</evidence>
<gene>
    <name evidence="8" type="ORF">J2X19_004190</name>
</gene>
<dbReference type="Proteomes" id="UP001180487">
    <property type="component" value="Unassembled WGS sequence"/>
</dbReference>
<dbReference type="SMART" id="SM00388">
    <property type="entry name" value="HisKA"/>
    <property type="match status" value="1"/>
</dbReference>
<dbReference type="GO" id="GO:0016301">
    <property type="term" value="F:kinase activity"/>
    <property type="evidence" value="ECO:0007669"/>
    <property type="project" value="UniProtKB-KW"/>
</dbReference>
<evidence type="ECO:0000256" key="4">
    <source>
        <dbReference type="PROSITE-ProRule" id="PRU00169"/>
    </source>
</evidence>
<keyword evidence="8" id="KW-0808">Transferase</keyword>
<dbReference type="Gene3D" id="3.30.450.20">
    <property type="entry name" value="PAS domain"/>
    <property type="match status" value="1"/>
</dbReference>
<dbReference type="SMART" id="SM00387">
    <property type="entry name" value="HATPase_c"/>
    <property type="match status" value="1"/>
</dbReference>
<dbReference type="InterPro" id="IPR003661">
    <property type="entry name" value="HisK_dim/P_dom"/>
</dbReference>
<reference evidence="8 9" key="1">
    <citation type="submission" date="2023-07" db="EMBL/GenBank/DDBJ databases">
        <title>Sorghum-associated microbial communities from plants grown in Nebraska, USA.</title>
        <authorList>
            <person name="Schachtman D."/>
        </authorList>
    </citation>
    <scope>NUCLEOTIDE SEQUENCE [LARGE SCALE GENOMIC DNA]</scope>
    <source>
        <strain evidence="8 9">BE313</strain>
    </source>
</reference>
<feature type="transmembrane region" description="Helical" evidence="5">
    <location>
        <begin position="279"/>
        <end position="298"/>
    </location>
</feature>
<accession>A0ABU2CDX8</accession>
<dbReference type="Gene3D" id="3.40.50.2300">
    <property type="match status" value="1"/>
</dbReference>
<dbReference type="EMBL" id="JAVDXT010000004">
    <property type="protein sequence ID" value="MDR7379496.1"/>
    <property type="molecule type" value="Genomic_DNA"/>
</dbReference>
<dbReference type="SUPFAM" id="SSF55874">
    <property type="entry name" value="ATPase domain of HSP90 chaperone/DNA topoisomerase II/histidine kinase"/>
    <property type="match status" value="1"/>
</dbReference>
<keyword evidence="5" id="KW-0472">Membrane</keyword>
<keyword evidence="5" id="KW-0812">Transmembrane</keyword>
<comment type="catalytic activity">
    <reaction evidence="1">
        <text>ATP + protein L-histidine = ADP + protein N-phospho-L-histidine.</text>
        <dbReference type="EC" id="2.7.13.3"/>
    </reaction>
</comment>
<dbReference type="PROSITE" id="PS50109">
    <property type="entry name" value="HIS_KIN"/>
    <property type="match status" value="1"/>
</dbReference>
<dbReference type="SMART" id="SM00448">
    <property type="entry name" value="REC"/>
    <property type="match status" value="1"/>
</dbReference>
<evidence type="ECO:0000313" key="8">
    <source>
        <dbReference type="EMBL" id="MDR7379496.1"/>
    </source>
</evidence>